<accession>A0A0X3PZ86</accession>
<evidence type="ECO:0000313" key="1">
    <source>
        <dbReference type="EMBL" id="JAP56838.1"/>
    </source>
</evidence>
<protein>
    <submittedName>
        <fullName evidence="1">Splicing factor 3B subunit 6-like protein</fullName>
    </submittedName>
</protein>
<gene>
    <name evidence="1" type="primary">SF3B6</name>
    <name evidence="1" type="ORF">TR144186</name>
</gene>
<dbReference type="EMBL" id="GEEE01006387">
    <property type="protein sequence ID" value="JAP56838.1"/>
    <property type="molecule type" value="Transcribed_RNA"/>
</dbReference>
<dbReference type="AlphaFoldDB" id="A0A0X3PZ86"/>
<organism evidence="1">
    <name type="scientific">Schistocephalus solidus</name>
    <name type="common">Tapeworm</name>
    <dbReference type="NCBI Taxonomy" id="70667"/>
    <lineage>
        <taxon>Eukaryota</taxon>
        <taxon>Metazoa</taxon>
        <taxon>Spiralia</taxon>
        <taxon>Lophotrochozoa</taxon>
        <taxon>Platyhelminthes</taxon>
        <taxon>Cestoda</taxon>
        <taxon>Eucestoda</taxon>
        <taxon>Diphyllobothriidea</taxon>
        <taxon>Diphyllobothriidae</taxon>
        <taxon>Schistocephalus</taxon>
    </lineage>
</organism>
<name>A0A0X3PZ86_SCHSO</name>
<sequence length="132" mass="14880">MCTRRQLISFGPGRVQSVFGLQVVQCFAFLVHVNLLELLVLLVVEDNKISIADVETAKMITGIFLRQRCPHTQPKQYPLFQVCFRPGSVEWHRTCQICHTSPPPRCCKADFSQGGPCSLLAEVVYLHVSPRP</sequence>
<proteinExistence type="predicted"/>
<reference evidence="1" key="1">
    <citation type="submission" date="2016-01" db="EMBL/GenBank/DDBJ databases">
        <title>Reference transcriptome for the parasite Schistocephalus solidus: insights into the molecular evolution of parasitism.</title>
        <authorList>
            <person name="Hebert F.O."/>
            <person name="Grambauer S."/>
            <person name="Barber I."/>
            <person name="Landry C.R."/>
            <person name="Aubin-Horth N."/>
        </authorList>
    </citation>
    <scope>NUCLEOTIDE SEQUENCE</scope>
</reference>